<dbReference type="AlphaFoldDB" id="A0A016SBL3"/>
<proteinExistence type="predicted"/>
<dbReference type="EMBL" id="JARK01001594">
    <property type="protein sequence ID" value="EYB87757.1"/>
    <property type="molecule type" value="Genomic_DNA"/>
</dbReference>
<gene>
    <name evidence="1" type="primary">Acey_s0258.g467</name>
    <name evidence="1" type="ORF">Y032_0258g467</name>
</gene>
<accession>A0A016SBL3</accession>
<evidence type="ECO:0000313" key="2">
    <source>
        <dbReference type="Proteomes" id="UP000024635"/>
    </source>
</evidence>
<evidence type="ECO:0000313" key="1">
    <source>
        <dbReference type="EMBL" id="EYB87757.1"/>
    </source>
</evidence>
<sequence>MAVDSSHDSWAHLPTAVTTVDPSPKFWARGHTPIMAVDSFPDSWPHLPTAVTTVEPSPEFWVRRSTPITAVEAVYAHSSEGVVKILVRCRLENLTNLMHIRHVKTAIRQLNMLSQEHAKTHKNMQNNDFRLARAKRAKSEDWRPADQYQSATVLSTTTTFRTIKKTA</sequence>
<name>A0A016SBL3_9BILA</name>
<reference evidence="2" key="1">
    <citation type="journal article" date="2015" name="Nat. Genet.">
        <title>The genome and transcriptome of the zoonotic hookworm Ancylostoma ceylanicum identify infection-specific gene families.</title>
        <authorList>
            <person name="Schwarz E.M."/>
            <person name="Hu Y."/>
            <person name="Antoshechkin I."/>
            <person name="Miller M.M."/>
            <person name="Sternberg P.W."/>
            <person name="Aroian R.V."/>
        </authorList>
    </citation>
    <scope>NUCLEOTIDE SEQUENCE</scope>
    <source>
        <strain evidence="2">HY135</strain>
    </source>
</reference>
<keyword evidence="2" id="KW-1185">Reference proteome</keyword>
<protein>
    <submittedName>
        <fullName evidence="1">Uncharacterized protein</fullName>
    </submittedName>
</protein>
<comment type="caution">
    <text evidence="1">The sequence shown here is derived from an EMBL/GenBank/DDBJ whole genome shotgun (WGS) entry which is preliminary data.</text>
</comment>
<organism evidence="1 2">
    <name type="scientific">Ancylostoma ceylanicum</name>
    <dbReference type="NCBI Taxonomy" id="53326"/>
    <lineage>
        <taxon>Eukaryota</taxon>
        <taxon>Metazoa</taxon>
        <taxon>Ecdysozoa</taxon>
        <taxon>Nematoda</taxon>
        <taxon>Chromadorea</taxon>
        <taxon>Rhabditida</taxon>
        <taxon>Rhabditina</taxon>
        <taxon>Rhabditomorpha</taxon>
        <taxon>Strongyloidea</taxon>
        <taxon>Ancylostomatidae</taxon>
        <taxon>Ancylostomatinae</taxon>
        <taxon>Ancylostoma</taxon>
    </lineage>
</organism>
<dbReference type="Proteomes" id="UP000024635">
    <property type="component" value="Unassembled WGS sequence"/>
</dbReference>